<dbReference type="SMART" id="SM00028">
    <property type="entry name" value="TPR"/>
    <property type="match status" value="2"/>
</dbReference>
<feature type="repeat" description="TPR" evidence="5">
    <location>
        <begin position="147"/>
        <end position="180"/>
    </location>
</feature>
<keyword evidence="3" id="KW-0201">Cytochrome c-type biogenesis</keyword>
<proteinExistence type="predicted"/>
<keyword evidence="6" id="KW-0812">Transmembrane</keyword>
<dbReference type="GO" id="GO:0043565">
    <property type="term" value="F:sequence-specific DNA binding"/>
    <property type="evidence" value="ECO:0007669"/>
    <property type="project" value="InterPro"/>
</dbReference>
<dbReference type="PROSITE" id="PS50005">
    <property type="entry name" value="TPR"/>
    <property type="match status" value="1"/>
</dbReference>
<keyword evidence="9" id="KW-1185">Reference proteome</keyword>
<dbReference type="PANTHER" id="PTHR47870">
    <property type="entry name" value="CYTOCHROME C-TYPE BIOGENESIS PROTEIN CCMH"/>
    <property type="match status" value="1"/>
</dbReference>
<keyword evidence="4 5" id="KW-0802">TPR repeat</keyword>
<feature type="domain" description="Cytochrome c-type biogenesis protein H Ig-like" evidence="7">
    <location>
        <begin position="299"/>
        <end position="389"/>
    </location>
</feature>
<sequence>MMTAWLVMAFILVASIVYLFMSVQKGQVRRSDVSSDTFDNVRRHEIQMEEEVGRLSHEESAQLLRDLSSETKRTQEQQRQTDITEPRFTRIVLIAMASFVILGSVGLYQYLGYAKEVVFTERLQAKTVTPQQVESFLAYRSHRYNRPEDWYYEANNYMKQGEFTKAEASYLKTLALLPEESPDRVNVLVAYAQSIFYANGNKSSPKMEKVVHEALALDPNQATALGLQGVAYFSSKDYKKAVIAWQNAVRHNHNIAERNTLLSAIMKAREEGDISYRDIPSVITNAIAIKIEWDPNKVTWHDDDTLLVYARIPGQKVPIAIRKISPQALNKPIILTNLDNLMSTQTLASTKKVDVFVKLSSIHSSDLTKGRVIGIRRALPSNSESIYSIKVSL</sequence>
<evidence type="ECO:0000256" key="5">
    <source>
        <dbReference type="PROSITE-ProRule" id="PRU00339"/>
    </source>
</evidence>
<evidence type="ECO:0000256" key="3">
    <source>
        <dbReference type="ARBA" id="ARBA00022748"/>
    </source>
</evidence>
<dbReference type="NCBIfam" id="TIGR03142">
    <property type="entry name" value="cytochro_ccmI"/>
    <property type="match status" value="1"/>
</dbReference>
<dbReference type="Gene3D" id="1.25.40.10">
    <property type="entry name" value="Tetratricopeptide repeat domain"/>
    <property type="match status" value="1"/>
</dbReference>
<evidence type="ECO:0000259" key="7">
    <source>
        <dbReference type="Pfam" id="PF23892"/>
    </source>
</evidence>
<dbReference type="InterPro" id="IPR013105">
    <property type="entry name" value="TPR_2"/>
</dbReference>
<gene>
    <name evidence="8" type="ORF">MSP8886_02567</name>
</gene>
<keyword evidence="6" id="KW-1133">Transmembrane helix</keyword>
<dbReference type="EMBL" id="FLOB01000005">
    <property type="protein sequence ID" value="SBS32838.1"/>
    <property type="molecule type" value="Genomic_DNA"/>
</dbReference>
<feature type="transmembrane region" description="Helical" evidence="6">
    <location>
        <begin position="88"/>
        <end position="111"/>
    </location>
</feature>
<dbReference type="InterPro" id="IPR019734">
    <property type="entry name" value="TPR_rpt"/>
</dbReference>
<dbReference type="InterPro" id="IPR011990">
    <property type="entry name" value="TPR-like_helical_dom_sf"/>
</dbReference>
<evidence type="ECO:0000313" key="9">
    <source>
        <dbReference type="Proteomes" id="UP000092544"/>
    </source>
</evidence>
<feature type="transmembrane region" description="Helical" evidence="6">
    <location>
        <begin position="6"/>
        <end position="23"/>
    </location>
</feature>
<reference evidence="8 9" key="1">
    <citation type="submission" date="2016-06" db="EMBL/GenBank/DDBJ databases">
        <authorList>
            <person name="Kjaerup R.B."/>
            <person name="Dalgaard T.S."/>
            <person name="Juul-Madsen H.R."/>
        </authorList>
    </citation>
    <scope>NUCLEOTIDE SEQUENCE [LARGE SCALE GENOMIC DNA]</scope>
    <source>
        <strain evidence="8 9">CECT 8886</strain>
    </source>
</reference>
<dbReference type="RefSeq" id="WP_067016986.1">
    <property type="nucleotide sequence ID" value="NZ_FLOB01000005.1"/>
</dbReference>
<dbReference type="STRING" id="1792290.MSP8886_02567"/>
<dbReference type="PANTHER" id="PTHR47870:SF4">
    <property type="entry name" value="CYTOCHROME C-TYPE BIOGENESIS PROTEIN CYCH"/>
    <property type="match status" value="1"/>
</dbReference>
<comment type="subcellular location">
    <subcellularLocation>
        <location evidence="1">Cell envelope</location>
    </subcellularLocation>
</comment>
<accession>A0A1A8TKH2</accession>
<evidence type="ECO:0000256" key="2">
    <source>
        <dbReference type="ARBA" id="ARBA00022737"/>
    </source>
</evidence>
<dbReference type="InterPro" id="IPR051263">
    <property type="entry name" value="C-type_cytochrome_biogenesis"/>
</dbReference>
<dbReference type="InterPro" id="IPR056412">
    <property type="entry name" value="Ig_CycH"/>
</dbReference>
<keyword evidence="6" id="KW-0472">Membrane</keyword>
<dbReference type="Proteomes" id="UP000092544">
    <property type="component" value="Unassembled WGS sequence"/>
</dbReference>
<dbReference type="AlphaFoldDB" id="A0A1A8TKH2"/>
<evidence type="ECO:0000256" key="6">
    <source>
        <dbReference type="SAM" id="Phobius"/>
    </source>
</evidence>
<dbReference type="InterPro" id="IPR017560">
    <property type="entry name" value="Cyt_c_biogenesis_CcmI"/>
</dbReference>
<keyword evidence="2" id="KW-0677">Repeat</keyword>
<dbReference type="InterPro" id="IPR030456">
    <property type="entry name" value="TF_fork_head_CS_2"/>
</dbReference>
<dbReference type="GO" id="GO:0017004">
    <property type="term" value="P:cytochrome complex assembly"/>
    <property type="evidence" value="ECO:0007669"/>
    <property type="project" value="UniProtKB-KW"/>
</dbReference>
<dbReference type="GO" id="GO:0003700">
    <property type="term" value="F:DNA-binding transcription factor activity"/>
    <property type="evidence" value="ECO:0007669"/>
    <property type="project" value="InterPro"/>
</dbReference>
<dbReference type="SUPFAM" id="SSF48452">
    <property type="entry name" value="TPR-like"/>
    <property type="match status" value="1"/>
</dbReference>
<dbReference type="Pfam" id="PF23892">
    <property type="entry name" value="Ig_CycH"/>
    <property type="match status" value="1"/>
</dbReference>
<dbReference type="Pfam" id="PF07719">
    <property type="entry name" value="TPR_2"/>
    <property type="match status" value="1"/>
</dbReference>
<protein>
    <submittedName>
        <fullName evidence="8">Formate-dependent nitrite reductase complex subunit NrfG</fullName>
    </submittedName>
</protein>
<dbReference type="PROSITE" id="PS00658">
    <property type="entry name" value="FORK_HEAD_2"/>
    <property type="match status" value="1"/>
</dbReference>
<evidence type="ECO:0000256" key="4">
    <source>
        <dbReference type="ARBA" id="ARBA00022803"/>
    </source>
</evidence>
<dbReference type="GO" id="GO:0005886">
    <property type="term" value="C:plasma membrane"/>
    <property type="evidence" value="ECO:0007669"/>
    <property type="project" value="TreeGrafter"/>
</dbReference>
<dbReference type="GO" id="GO:0030313">
    <property type="term" value="C:cell envelope"/>
    <property type="evidence" value="ECO:0007669"/>
    <property type="project" value="UniProtKB-SubCell"/>
</dbReference>
<evidence type="ECO:0000313" key="8">
    <source>
        <dbReference type="EMBL" id="SBS32838.1"/>
    </source>
</evidence>
<name>A0A1A8TKH2_9GAMM</name>
<organism evidence="8 9">
    <name type="scientific">Marinomonas spartinae</name>
    <dbReference type="NCBI Taxonomy" id="1792290"/>
    <lineage>
        <taxon>Bacteria</taxon>
        <taxon>Pseudomonadati</taxon>
        <taxon>Pseudomonadota</taxon>
        <taxon>Gammaproteobacteria</taxon>
        <taxon>Oceanospirillales</taxon>
        <taxon>Oceanospirillaceae</taxon>
        <taxon>Marinomonas</taxon>
    </lineage>
</organism>
<evidence type="ECO:0000256" key="1">
    <source>
        <dbReference type="ARBA" id="ARBA00004196"/>
    </source>
</evidence>
<dbReference type="OrthoDB" id="9776053at2"/>